<dbReference type="AlphaFoldDB" id="A0A6G9H6H8"/>
<gene>
    <name evidence="1" type="ORF">HA039_30720</name>
</gene>
<dbReference type="Proteomes" id="UP000501179">
    <property type="component" value="Chromosome"/>
</dbReference>
<protein>
    <recommendedName>
        <fullName evidence="3">SRPBCC family protein</fullName>
    </recommendedName>
</protein>
<evidence type="ECO:0000313" key="2">
    <source>
        <dbReference type="Proteomes" id="UP000501179"/>
    </source>
</evidence>
<name>A0A6G9H6H8_9ACTN</name>
<reference evidence="1 2" key="1">
    <citation type="submission" date="2020-03" db="EMBL/GenBank/DDBJ databases">
        <title>A novel species.</title>
        <authorList>
            <person name="Gao J."/>
        </authorList>
    </citation>
    <scope>NUCLEOTIDE SEQUENCE [LARGE SCALE GENOMIC DNA]</scope>
    <source>
        <strain evidence="1 2">QMT-12</strain>
    </source>
</reference>
<proteinExistence type="predicted"/>
<accession>A0A6G9H6H8</accession>
<evidence type="ECO:0000313" key="1">
    <source>
        <dbReference type="EMBL" id="QIQ06100.1"/>
    </source>
</evidence>
<evidence type="ECO:0008006" key="3">
    <source>
        <dbReference type="Google" id="ProtNLM"/>
    </source>
</evidence>
<organism evidence="1 2">
    <name type="scientific">Streptomyces liangshanensis</name>
    <dbReference type="NCBI Taxonomy" id="2717324"/>
    <lineage>
        <taxon>Bacteria</taxon>
        <taxon>Bacillati</taxon>
        <taxon>Actinomycetota</taxon>
        <taxon>Actinomycetes</taxon>
        <taxon>Kitasatosporales</taxon>
        <taxon>Streptomycetaceae</taxon>
        <taxon>Streptomyces</taxon>
    </lineage>
</organism>
<dbReference type="RefSeq" id="WP_167034845.1">
    <property type="nucleotide sequence ID" value="NZ_CP050177.1"/>
</dbReference>
<keyword evidence="2" id="KW-1185">Reference proteome</keyword>
<dbReference type="KEGG" id="slia:HA039_30720"/>
<dbReference type="EMBL" id="CP050177">
    <property type="protein sequence ID" value="QIQ06100.1"/>
    <property type="molecule type" value="Genomic_DNA"/>
</dbReference>
<sequence length="184" mass="20165">MSDNKVLADLVLSDSTVHATVDAPFDRVDLADWLGNLTDEEYQRCAPGEHKACAHGFTDDGRRETLNVEMIGTTLTIQHAVHDIFEKHHLRLVSLSDALTPNGWTTSQGIWELRVTDNGDGTCRLSNSILAHPTTEGMEFYEANGITFDQAAAARQEASDAHNHRETPHYAASIARKALASRGA</sequence>